<evidence type="ECO:0008006" key="3">
    <source>
        <dbReference type="Google" id="ProtNLM"/>
    </source>
</evidence>
<name>A0A0A2VTR0_BEABA</name>
<organism evidence="1 2">
    <name type="scientific">Beauveria bassiana D1-5</name>
    <dbReference type="NCBI Taxonomy" id="1245745"/>
    <lineage>
        <taxon>Eukaryota</taxon>
        <taxon>Fungi</taxon>
        <taxon>Dikarya</taxon>
        <taxon>Ascomycota</taxon>
        <taxon>Pezizomycotina</taxon>
        <taxon>Sordariomycetes</taxon>
        <taxon>Hypocreomycetidae</taxon>
        <taxon>Hypocreales</taxon>
        <taxon>Cordycipitaceae</taxon>
        <taxon>Beauveria</taxon>
    </lineage>
</organism>
<sequence>MPDKFAGLWMDVQIWPHAAPCINKEKAMAAYTFTLIFTLPKGQKDPEKWVGALGAGGCDDALVGIGVTGRIALNFIREADTAEDALLSALKDVSGIIPGALLAEAAPDLVGLSDVAELLGVSRQYIRKIMVSREAFPAPVHDGKTALWNLEAVLRWMNSSGVKAIPSPLLDIAKVTRQCNLHRAMADLNPAFQTKLKNL</sequence>
<dbReference type="AlphaFoldDB" id="A0A0A2VTR0"/>
<accession>A0A0A2VTR0</accession>
<dbReference type="EMBL" id="ANFO01000227">
    <property type="protein sequence ID" value="KGQ11296.1"/>
    <property type="molecule type" value="Genomic_DNA"/>
</dbReference>
<evidence type="ECO:0000313" key="2">
    <source>
        <dbReference type="Proteomes" id="UP000030106"/>
    </source>
</evidence>
<dbReference type="Gene3D" id="1.10.238.160">
    <property type="match status" value="1"/>
</dbReference>
<dbReference type="HOGENOM" id="CLU_089912_0_0_1"/>
<comment type="caution">
    <text evidence="1">The sequence shown here is derived from an EMBL/GenBank/DDBJ whole genome shotgun (WGS) entry which is preliminary data.</text>
</comment>
<evidence type="ECO:0000313" key="1">
    <source>
        <dbReference type="EMBL" id="KGQ11296.1"/>
    </source>
</evidence>
<protein>
    <recommendedName>
        <fullName evidence="3">DNA-binding protein</fullName>
    </recommendedName>
</protein>
<proteinExistence type="predicted"/>
<reference evidence="1 2" key="1">
    <citation type="submission" date="2012-10" db="EMBL/GenBank/DDBJ databases">
        <title>Genome sequencing and analysis of entomopathogenic fungi Beauveria bassiana D1-5.</title>
        <authorList>
            <person name="Li Q."/>
            <person name="Wang L."/>
            <person name="Zhang Z."/>
            <person name="Wang Q."/>
            <person name="Ren J."/>
            <person name="Wang M."/>
            <person name="Xu W."/>
            <person name="Wang J."/>
            <person name="Lu Y."/>
            <person name="Du Q."/>
            <person name="Sun Z."/>
        </authorList>
    </citation>
    <scope>NUCLEOTIDE SEQUENCE [LARGE SCALE GENOMIC DNA]</scope>
    <source>
        <strain evidence="1 2">D1-5</strain>
    </source>
</reference>
<gene>
    <name evidence="1" type="ORF">BBAD15_g2950</name>
</gene>
<dbReference type="Proteomes" id="UP000030106">
    <property type="component" value="Unassembled WGS sequence"/>
</dbReference>